<sequence length="70" mass="8311">MFFQKTEACPSWSYPQWKKINELDSRAVSSGLIPLFSPLIIRVFLIKNFQIRFPMVFGTCLRPRQSCFFF</sequence>
<protein>
    <submittedName>
        <fullName evidence="2">Uncharacterized protein</fullName>
    </submittedName>
</protein>
<keyword evidence="3" id="KW-1185">Reference proteome</keyword>
<evidence type="ECO:0000256" key="1">
    <source>
        <dbReference type="SAM" id="Phobius"/>
    </source>
</evidence>
<keyword evidence="1" id="KW-1133">Transmembrane helix</keyword>
<keyword evidence="1" id="KW-0472">Membrane</keyword>
<dbReference type="Proteomes" id="UP000276133">
    <property type="component" value="Unassembled WGS sequence"/>
</dbReference>
<name>A0A3M7SRA2_BRAPC</name>
<dbReference type="EMBL" id="REGN01000928">
    <property type="protein sequence ID" value="RNA38078.1"/>
    <property type="molecule type" value="Genomic_DNA"/>
</dbReference>
<dbReference type="AlphaFoldDB" id="A0A3M7SRA2"/>
<accession>A0A3M7SRA2</accession>
<evidence type="ECO:0000313" key="2">
    <source>
        <dbReference type="EMBL" id="RNA38078.1"/>
    </source>
</evidence>
<gene>
    <name evidence="2" type="ORF">BpHYR1_051036</name>
</gene>
<keyword evidence="1" id="KW-0812">Transmembrane</keyword>
<comment type="caution">
    <text evidence="2">The sequence shown here is derived from an EMBL/GenBank/DDBJ whole genome shotgun (WGS) entry which is preliminary data.</text>
</comment>
<reference evidence="2 3" key="1">
    <citation type="journal article" date="2018" name="Sci. Rep.">
        <title>Genomic signatures of local adaptation to the degree of environmental predictability in rotifers.</title>
        <authorList>
            <person name="Franch-Gras L."/>
            <person name="Hahn C."/>
            <person name="Garcia-Roger E.M."/>
            <person name="Carmona M.J."/>
            <person name="Serra M."/>
            <person name="Gomez A."/>
        </authorList>
    </citation>
    <scope>NUCLEOTIDE SEQUENCE [LARGE SCALE GENOMIC DNA]</scope>
    <source>
        <strain evidence="2">HYR1</strain>
    </source>
</reference>
<proteinExistence type="predicted"/>
<feature type="transmembrane region" description="Helical" evidence="1">
    <location>
        <begin position="27"/>
        <end position="45"/>
    </location>
</feature>
<evidence type="ECO:0000313" key="3">
    <source>
        <dbReference type="Proteomes" id="UP000276133"/>
    </source>
</evidence>
<organism evidence="2 3">
    <name type="scientific">Brachionus plicatilis</name>
    <name type="common">Marine rotifer</name>
    <name type="synonym">Brachionus muelleri</name>
    <dbReference type="NCBI Taxonomy" id="10195"/>
    <lineage>
        <taxon>Eukaryota</taxon>
        <taxon>Metazoa</taxon>
        <taxon>Spiralia</taxon>
        <taxon>Gnathifera</taxon>
        <taxon>Rotifera</taxon>
        <taxon>Eurotatoria</taxon>
        <taxon>Monogononta</taxon>
        <taxon>Pseudotrocha</taxon>
        <taxon>Ploima</taxon>
        <taxon>Brachionidae</taxon>
        <taxon>Brachionus</taxon>
    </lineage>
</organism>